<evidence type="ECO:0000313" key="2">
    <source>
        <dbReference type="EMBL" id="MFC3140418.1"/>
    </source>
</evidence>
<dbReference type="EMBL" id="JBHRTD010000018">
    <property type="protein sequence ID" value="MFC3140418.1"/>
    <property type="molecule type" value="Genomic_DNA"/>
</dbReference>
<dbReference type="InterPro" id="IPR014922">
    <property type="entry name" value="YdhG-like"/>
</dbReference>
<evidence type="ECO:0000313" key="3">
    <source>
        <dbReference type="Proteomes" id="UP001595621"/>
    </source>
</evidence>
<dbReference type="Gene3D" id="3.90.1150.200">
    <property type="match status" value="1"/>
</dbReference>
<reference evidence="3" key="1">
    <citation type="journal article" date="2019" name="Int. J. Syst. Evol. Microbiol.">
        <title>The Global Catalogue of Microorganisms (GCM) 10K type strain sequencing project: providing services to taxonomists for standard genome sequencing and annotation.</title>
        <authorList>
            <consortium name="The Broad Institute Genomics Platform"/>
            <consortium name="The Broad Institute Genome Sequencing Center for Infectious Disease"/>
            <person name="Wu L."/>
            <person name="Ma J."/>
        </authorList>
    </citation>
    <scope>NUCLEOTIDE SEQUENCE [LARGE SCALE GENOMIC DNA]</scope>
    <source>
        <strain evidence="3">KCTC 52277</strain>
    </source>
</reference>
<accession>A0ABV7GFV0</accession>
<protein>
    <submittedName>
        <fullName evidence="2">DUF1801 domain-containing protein</fullName>
    </submittedName>
</protein>
<sequence>MSEFEINAWLHKVPAPQLTTVNSLRHRILQLGDDIREEFKWGRPCYSNSKGLFCYLDSAQNHATLGFELGAGLSDPEGLLEGDGKLMRHIKFSGSLSHDSLPVVALLEQAYHAG</sequence>
<dbReference type="RefSeq" id="WP_248934311.1">
    <property type="nucleotide sequence ID" value="NZ_JAKILF010000001.1"/>
</dbReference>
<dbReference type="Proteomes" id="UP001595621">
    <property type="component" value="Unassembled WGS sequence"/>
</dbReference>
<name>A0ABV7GFV0_9GAMM</name>
<evidence type="ECO:0000259" key="1">
    <source>
        <dbReference type="Pfam" id="PF08818"/>
    </source>
</evidence>
<comment type="caution">
    <text evidence="2">The sequence shown here is derived from an EMBL/GenBank/DDBJ whole genome shotgun (WGS) entry which is preliminary data.</text>
</comment>
<proteinExistence type="predicted"/>
<keyword evidence="3" id="KW-1185">Reference proteome</keyword>
<dbReference type="Pfam" id="PF08818">
    <property type="entry name" value="DUF1801"/>
    <property type="match status" value="1"/>
</dbReference>
<feature type="domain" description="YdhG-like" evidence="1">
    <location>
        <begin position="21"/>
        <end position="93"/>
    </location>
</feature>
<organism evidence="2 3">
    <name type="scientific">Shewanella submarina</name>
    <dbReference type="NCBI Taxonomy" id="2016376"/>
    <lineage>
        <taxon>Bacteria</taxon>
        <taxon>Pseudomonadati</taxon>
        <taxon>Pseudomonadota</taxon>
        <taxon>Gammaproteobacteria</taxon>
        <taxon>Alteromonadales</taxon>
        <taxon>Shewanellaceae</taxon>
        <taxon>Shewanella</taxon>
    </lineage>
</organism>
<dbReference type="SUPFAM" id="SSF159888">
    <property type="entry name" value="YdhG-like"/>
    <property type="match status" value="1"/>
</dbReference>
<gene>
    <name evidence="2" type="ORF">ACFOE0_19865</name>
</gene>